<keyword evidence="5" id="KW-1185">Reference proteome</keyword>
<dbReference type="InterPro" id="IPR055199">
    <property type="entry name" value="Hda_lid"/>
</dbReference>
<evidence type="ECO:0000313" key="5">
    <source>
        <dbReference type="Proteomes" id="UP000295537"/>
    </source>
</evidence>
<reference evidence="4 5" key="1">
    <citation type="submission" date="2019-03" db="EMBL/GenBank/DDBJ databases">
        <title>Genomic Encyclopedia of Type Strains, Phase IV (KMG-IV): sequencing the most valuable type-strain genomes for metagenomic binning, comparative biology and taxonomic classification.</title>
        <authorList>
            <person name="Goeker M."/>
        </authorList>
    </citation>
    <scope>NUCLEOTIDE SEQUENCE [LARGE SCALE GENOMIC DNA]</scope>
    <source>
        <strain evidence="4 5">DSM 16380</strain>
    </source>
</reference>
<comment type="similarity">
    <text evidence="1">Belongs to the DnaA family.</text>
</comment>
<dbReference type="PANTHER" id="PTHR30050">
    <property type="entry name" value="CHROMOSOMAL REPLICATION INITIATOR PROTEIN DNAA"/>
    <property type="match status" value="1"/>
</dbReference>
<evidence type="ECO:0000259" key="2">
    <source>
        <dbReference type="Pfam" id="PF00308"/>
    </source>
</evidence>
<gene>
    <name evidence="4" type="ORF">EV693_11168</name>
</gene>
<dbReference type="Pfam" id="PF00308">
    <property type="entry name" value="Bac_DnaA"/>
    <property type="match status" value="1"/>
</dbReference>
<evidence type="ECO:0000313" key="4">
    <source>
        <dbReference type="EMBL" id="TCP16528.1"/>
    </source>
</evidence>
<protein>
    <submittedName>
        <fullName evidence="4">Regulatory inactivation of DnaA Hda protein</fullName>
    </submittedName>
</protein>
<evidence type="ECO:0000259" key="3">
    <source>
        <dbReference type="Pfam" id="PF22688"/>
    </source>
</evidence>
<dbReference type="InterPro" id="IPR017788">
    <property type="entry name" value="Hda"/>
</dbReference>
<dbReference type="InterPro" id="IPR013317">
    <property type="entry name" value="DnaA_dom"/>
</dbReference>
<dbReference type="SUPFAM" id="SSF52540">
    <property type="entry name" value="P-loop containing nucleoside triphosphate hydrolases"/>
    <property type="match status" value="1"/>
</dbReference>
<dbReference type="PANTHER" id="PTHR30050:SF5">
    <property type="entry name" value="DNAA REGULATORY INACTIVATOR HDA"/>
    <property type="match status" value="1"/>
</dbReference>
<dbReference type="InterPro" id="IPR020591">
    <property type="entry name" value="Chromosome_initiator_DnaA-like"/>
</dbReference>
<comment type="caution">
    <text evidence="4">The sequence shown here is derived from an EMBL/GenBank/DDBJ whole genome shotgun (WGS) entry which is preliminary data.</text>
</comment>
<dbReference type="PRINTS" id="PR00051">
    <property type="entry name" value="DNAA"/>
</dbReference>
<dbReference type="Gene3D" id="3.40.50.300">
    <property type="entry name" value="P-loop containing nucleotide triphosphate hydrolases"/>
    <property type="match status" value="1"/>
</dbReference>
<dbReference type="NCBIfam" id="TIGR03420">
    <property type="entry name" value="DnaA_homol_Hda"/>
    <property type="match status" value="1"/>
</dbReference>
<dbReference type="AlphaFoldDB" id="A0A4R2N6T1"/>
<proteinExistence type="inferred from homology"/>
<dbReference type="InterPro" id="IPR027417">
    <property type="entry name" value="P-loop_NTPase"/>
</dbReference>
<dbReference type="Proteomes" id="UP000295537">
    <property type="component" value="Unassembled WGS sequence"/>
</dbReference>
<feature type="domain" description="Chromosomal replication initiator protein DnaA ATPAse" evidence="2">
    <location>
        <begin position="64"/>
        <end position="187"/>
    </location>
</feature>
<dbReference type="Pfam" id="PF22688">
    <property type="entry name" value="Hda_lid"/>
    <property type="match status" value="1"/>
</dbReference>
<accession>A0A4R2N6T1</accession>
<keyword evidence="1" id="KW-0235">DNA replication</keyword>
<feature type="domain" description="Hda lid" evidence="3">
    <location>
        <begin position="197"/>
        <end position="261"/>
    </location>
</feature>
<dbReference type="EMBL" id="SLXJ01000011">
    <property type="protein sequence ID" value="TCP16528.1"/>
    <property type="molecule type" value="Genomic_DNA"/>
</dbReference>
<evidence type="ECO:0000256" key="1">
    <source>
        <dbReference type="RuleBase" id="RU004227"/>
    </source>
</evidence>
<organism evidence="4 5">
    <name type="scientific">Nicoletella semolina</name>
    <dbReference type="NCBI Taxonomy" id="271160"/>
    <lineage>
        <taxon>Bacteria</taxon>
        <taxon>Pseudomonadati</taxon>
        <taxon>Pseudomonadota</taxon>
        <taxon>Gammaproteobacteria</taxon>
        <taxon>Pasteurellales</taxon>
        <taxon>Pasteurellaceae</taxon>
        <taxon>Nicoletella</taxon>
    </lineage>
</organism>
<dbReference type="GO" id="GO:0006270">
    <property type="term" value="P:DNA replication initiation"/>
    <property type="evidence" value="ECO:0007669"/>
    <property type="project" value="TreeGrafter"/>
</dbReference>
<dbReference type="GO" id="GO:0032297">
    <property type="term" value="P:negative regulation of DNA-templated DNA replication initiation"/>
    <property type="evidence" value="ECO:0007669"/>
    <property type="project" value="InterPro"/>
</dbReference>
<name>A0A4R2N6T1_9PAST</name>
<dbReference type="Gene3D" id="1.10.8.60">
    <property type="match status" value="1"/>
</dbReference>
<sequence length="263" mass="30189">MRVLNLCFFRYPAPYFFILLPKEKKEILQLPLPIHQIDDDTFDNFYSENSLLLLDSLRKNFASVKQPFFYIWGGKSSGKSHLLKAVSNHYLANGLSSSYIPLEKSHYFAPTVLDNAEQLDVVCIDDLDLVAGNEEWELSIFDLFNQIREQQGLFTQGKKTLLLISANLPPNQLPIKLPDLRSRLSWGEVYRLDDLTDSQKCIILQGNAYRKGLELSDEVANFLLKRVDRDLHGLMTQLDVLDRASLQAQRKLTLPFVKEILGL</sequence>